<evidence type="ECO:0000259" key="10">
    <source>
        <dbReference type="Pfam" id="PF00759"/>
    </source>
</evidence>
<evidence type="ECO:0000256" key="4">
    <source>
        <dbReference type="ARBA" id="ARBA00022801"/>
    </source>
</evidence>
<comment type="catalytic activity">
    <reaction evidence="1">
        <text>Endohydrolysis of (1-&gt;4)-beta-D-glucosidic linkages in cellulose, lichenin and cereal beta-D-glucans.</text>
        <dbReference type="EC" id="3.2.1.4"/>
    </reaction>
</comment>
<name>A0A426ZZB9_ENSVE</name>
<dbReference type="Proteomes" id="UP000287651">
    <property type="component" value="Unassembled WGS sequence"/>
</dbReference>
<dbReference type="InterPro" id="IPR001701">
    <property type="entry name" value="Glyco_hydro_9"/>
</dbReference>
<dbReference type="Pfam" id="PF00759">
    <property type="entry name" value="Glyco_hydro_9"/>
    <property type="match status" value="1"/>
</dbReference>
<keyword evidence="8" id="KW-0624">Polysaccharide degradation</keyword>
<protein>
    <recommendedName>
        <fullName evidence="3">cellulase</fullName>
        <ecNumber evidence="3">3.2.1.4</ecNumber>
    </recommendedName>
</protein>
<organism evidence="11 12">
    <name type="scientific">Ensete ventricosum</name>
    <name type="common">Abyssinian banana</name>
    <name type="synonym">Musa ensete</name>
    <dbReference type="NCBI Taxonomy" id="4639"/>
    <lineage>
        <taxon>Eukaryota</taxon>
        <taxon>Viridiplantae</taxon>
        <taxon>Streptophyta</taxon>
        <taxon>Embryophyta</taxon>
        <taxon>Tracheophyta</taxon>
        <taxon>Spermatophyta</taxon>
        <taxon>Magnoliopsida</taxon>
        <taxon>Liliopsida</taxon>
        <taxon>Zingiberales</taxon>
        <taxon>Musaceae</taxon>
        <taxon>Ensete</taxon>
    </lineage>
</organism>
<dbReference type="GO" id="GO:0030245">
    <property type="term" value="P:cellulose catabolic process"/>
    <property type="evidence" value="ECO:0007669"/>
    <property type="project" value="UniProtKB-KW"/>
</dbReference>
<dbReference type="EMBL" id="AMZH03004393">
    <property type="protein sequence ID" value="RRT69293.1"/>
    <property type="molecule type" value="Genomic_DNA"/>
</dbReference>
<reference evidence="11 12" key="1">
    <citation type="journal article" date="2014" name="Agronomy (Basel)">
        <title>A Draft Genome Sequence for Ensete ventricosum, the Drought-Tolerant Tree Against Hunger.</title>
        <authorList>
            <person name="Harrison J."/>
            <person name="Moore K.A."/>
            <person name="Paszkiewicz K."/>
            <person name="Jones T."/>
            <person name="Grant M."/>
            <person name="Ambacheew D."/>
            <person name="Muzemil S."/>
            <person name="Studholme D.J."/>
        </authorList>
    </citation>
    <scope>NUCLEOTIDE SEQUENCE [LARGE SCALE GENOMIC DNA]</scope>
</reference>
<feature type="compositionally biased region" description="Basic and acidic residues" evidence="9">
    <location>
        <begin position="82"/>
        <end position="93"/>
    </location>
</feature>
<dbReference type="InterPro" id="IPR008928">
    <property type="entry name" value="6-hairpin_glycosidase_sf"/>
</dbReference>
<dbReference type="Gene3D" id="1.50.10.10">
    <property type="match status" value="1"/>
</dbReference>
<comment type="similarity">
    <text evidence="2">Belongs to the glycosyl hydrolase 9 (cellulase E) family.</text>
</comment>
<dbReference type="PANTHER" id="PTHR22298">
    <property type="entry name" value="ENDO-1,4-BETA-GLUCANASE"/>
    <property type="match status" value="1"/>
</dbReference>
<dbReference type="AlphaFoldDB" id="A0A426ZZB9"/>
<feature type="domain" description="Glycoside hydrolase family 9" evidence="10">
    <location>
        <begin position="4"/>
        <end position="71"/>
    </location>
</feature>
<feature type="region of interest" description="Disordered" evidence="9">
    <location>
        <begin position="80"/>
        <end position="116"/>
    </location>
</feature>
<gene>
    <name evidence="11" type="ORF">B296_00021662</name>
</gene>
<dbReference type="InterPro" id="IPR012341">
    <property type="entry name" value="6hp_glycosidase-like_sf"/>
</dbReference>
<accession>A0A426ZZB9</accession>
<keyword evidence="5" id="KW-0136">Cellulose degradation</keyword>
<evidence type="ECO:0000256" key="7">
    <source>
        <dbReference type="ARBA" id="ARBA00023295"/>
    </source>
</evidence>
<evidence type="ECO:0000256" key="6">
    <source>
        <dbReference type="ARBA" id="ARBA00023277"/>
    </source>
</evidence>
<dbReference type="SUPFAM" id="SSF48208">
    <property type="entry name" value="Six-hairpin glycosidases"/>
    <property type="match status" value="1"/>
</dbReference>
<evidence type="ECO:0000313" key="12">
    <source>
        <dbReference type="Proteomes" id="UP000287651"/>
    </source>
</evidence>
<keyword evidence="6" id="KW-0119">Carbohydrate metabolism</keyword>
<keyword evidence="4" id="KW-0378">Hydrolase</keyword>
<evidence type="ECO:0000256" key="1">
    <source>
        <dbReference type="ARBA" id="ARBA00000966"/>
    </source>
</evidence>
<sequence length="282" mass="31165">MRLALTKSLLFFEAHRSRQLPPGQRVAWRGDSALDDGKDNRVDLTGGYYDAGDNVKFGFPIAYVITLLAWGGGGGVRVRRPPRGEERVPDLTGRRPLGHRLPHPCQPPDERPLRRGDPINAFPRSAKIMYALSAVEEGVDRSQQRREIPALEQRLHMASDSSGRNPMARPPLFRRRRNALDQVRHFLACCHRAFGLRQCTRHSPSLDGFLNCRQVPHRSSRGAVPILTVNSSSPLSLAQEGNSLLTVPDFAGVVQATLCSSSVAGLASPPRQPLLIAVFLHQ</sequence>
<proteinExistence type="inferred from homology"/>
<evidence type="ECO:0000256" key="3">
    <source>
        <dbReference type="ARBA" id="ARBA00012601"/>
    </source>
</evidence>
<dbReference type="EC" id="3.2.1.4" evidence="3"/>
<evidence type="ECO:0000256" key="9">
    <source>
        <dbReference type="SAM" id="MobiDB-lite"/>
    </source>
</evidence>
<comment type="caution">
    <text evidence="11">The sequence shown here is derived from an EMBL/GenBank/DDBJ whole genome shotgun (WGS) entry which is preliminary data.</text>
</comment>
<evidence type="ECO:0000313" key="11">
    <source>
        <dbReference type="EMBL" id="RRT69293.1"/>
    </source>
</evidence>
<evidence type="ECO:0000256" key="8">
    <source>
        <dbReference type="ARBA" id="ARBA00023326"/>
    </source>
</evidence>
<keyword evidence="7" id="KW-0326">Glycosidase</keyword>
<dbReference type="GO" id="GO:0008810">
    <property type="term" value="F:cellulase activity"/>
    <property type="evidence" value="ECO:0007669"/>
    <property type="project" value="UniProtKB-EC"/>
</dbReference>
<evidence type="ECO:0000256" key="5">
    <source>
        <dbReference type="ARBA" id="ARBA00023001"/>
    </source>
</evidence>
<evidence type="ECO:0000256" key="2">
    <source>
        <dbReference type="ARBA" id="ARBA00007072"/>
    </source>
</evidence>